<proteinExistence type="predicted"/>
<protein>
    <submittedName>
        <fullName evidence="2">Putative membrane protein</fullName>
    </submittedName>
</protein>
<keyword evidence="1" id="KW-0472">Membrane</keyword>
<keyword evidence="1" id="KW-0812">Transmembrane</keyword>
<dbReference type="OrthoDB" id="9798122at2"/>
<sequence>MVVDLCLFVLSVYANVVVSSWVFCCLYLYGVIVLNIGRYVVRICFVVLLSLGLRGGVVFAQPACLLIYNDPVGGVNNVPVNHQVTVYYQSYIPNICKSMVEMETYPGGDMVPLRIVSSREWNGVVGGRHVIWGRVVVQPKDGFIYGEGYSVIFDGKGVSNFRVSTSNYSARGHFISSRDLFLNFKNFPNVSVVTPDLVNNMFEDIVTGLIASRKNYLPDGDSKFFSNYIDDITNLKSSSAGDGSRLSDYNVMGELADIFYNFDSYQKLVSYRYGGSFGDQIIWQGLIYYLRRQFPRLFSPDAMYPVKLKKIVYSSVSPNGRPVKLSSVLIYPEGNISSHPYLVSIHHPTMPSNSAQTDGDTIDVFLGVLLASRGNVVVMSDLLGHGVTSGEMEPYLISLPVNYEYLDALEAAEQYFRENFGYDIAKLPLALVGFSQGAHDAMEFSRFMGEHGRHKLSHLMALSGPYDVHSTIMGAACVVSGSRRCSGGYAKSYIGYEGGIHQFAYKIVQAAVSYRGLHEGTMRQFFDESGNVSSLAARSFYSHGDYPILHNIAAMGSLPGSDERFNSPNLNVMLYHPEGDRIAPAQNTFDTIEFLRYPGNVLLSVKKGDCREGSLLSKFVRSFWVRFKGDILASHVVCLPYFFNDVLVELG</sequence>
<dbReference type="EMBL" id="LN906597">
    <property type="protein sequence ID" value="CUT17054.1"/>
    <property type="molecule type" value="Genomic_DNA"/>
</dbReference>
<dbReference type="Gene3D" id="3.40.50.1820">
    <property type="entry name" value="alpha/beta hydrolase"/>
    <property type="match status" value="1"/>
</dbReference>
<dbReference type="Proteomes" id="UP000198651">
    <property type="component" value="Chromosome I"/>
</dbReference>
<keyword evidence="3" id="KW-1185">Reference proteome</keyword>
<evidence type="ECO:0000313" key="3">
    <source>
        <dbReference type="Proteomes" id="UP000198651"/>
    </source>
</evidence>
<accession>A0A0S4LZY5</accession>
<gene>
    <name evidence="2" type="ORF">Ark11_0196</name>
</gene>
<name>A0A0S4LZY5_9BURK</name>
<reference evidence="3" key="1">
    <citation type="submission" date="2015-11" db="EMBL/GenBank/DDBJ databases">
        <authorList>
            <person name="Seth-Smith H.M.B."/>
        </authorList>
    </citation>
    <scope>NUCLEOTIDE SEQUENCE [LARGE SCALE GENOMIC DNA]</scope>
    <source>
        <strain evidence="3">2013Ark11</strain>
    </source>
</reference>
<dbReference type="InterPro" id="IPR029058">
    <property type="entry name" value="AB_hydrolase_fold"/>
</dbReference>
<evidence type="ECO:0000313" key="2">
    <source>
        <dbReference type="EMBL" id="CUT17054.1"/>
    </source>
</evidence>
<dbReference type="SUPFAM" id="SSF53474">
    <property type="entry name" value="alpha/beta-Hydrolases"/>
    <property type="match status" value="1"/>
</dbReference>
<keyword evidence="1" id="KW-1133">Transmembrane helix</keyword>
<dbReference type="AlphaFoldDB" id="A0A0S4LZY5"/>
<feature type="transmembrane region" description="Helical" evidence="1">
    <location>
        <begin position="39"/>
        <end position="60"/>
    </location>
</feature>
<feature type="transmembrane region" description="Helical" evidence="1">
    <location>
        <begin position="12"/>
        <end position="32"/>
    </location>
</feature>
<evidence type="ECO:0000256" key="1">
    <source>
        <dbReference type="SAM" id="Phobius"/>
    </source>
</evidence>
<organism evidence="2 3">
    <name type="scientific">Candidatus Ichthyocystis hellenicum</name>
    <dbReference type="NCBI Taxonomy" id="1561003"/>
    <lineage>
        <taxon>Bacteria</taxon>
        <taxon>Pseudomonadati</taxon>
        <taxon>Pseudomonadota</taxon>
        <taxon>Betaproteobacteria</taxon>
        <taxon>Burkholderiales</taxon>
        <taxon>Candidatus Ichthyocystis</taxon>
    </lineage>
</organism>